<reference evidence="1 2" key="1">
    <citation type="submission" date="2017-07" db="EMBL/GenBank/DDBJ databases">
        <title>Genome sequencing and assembly of Paenibacillus rigui.</title>
        <authorList>
            <person name="Mayilraj S."/>
        </authorList>
    </citation>
    <scope>NUCLEOTIDE SEQUENCE [LARGE SCALE GENOMIC DNA]</scope>
    <source>
        <strain evidence="1 2">JCM 16352</strain>
    </source>
</reference>
<dbReference type="AlphaFoldDB" id="A0A229UJ49"/>
<gene>
    <name evidence="1" type="ORF">CF651_26150</name>
</gene>
<sequence length="95" mass="11146">MLWGQGLYQELRYVLVRHGDRLSILVSTDLALETTVVSYLRQSLFRLFLKRETLHCPVKGKSENPENKKLPRCYSRQLMTNIDKHYGRPGLLSLR</sequence>
<comment type="caution">
    <text evidence="1">The sequence shown here is derived from an EMBL/GenBank/DDBJ whole genome shotgun (WGS) entry which is preliminary data.</text>
</comment>
<proteinExistence type="predicted"/>
<name>A0A229UJ49_9BACL</name>
<evidence type="ECO:0000313" key="1">
    <source>
        <dbReference type="EMBL" id="OXM83381.1"/>
    </source>
</evidence>
<dbReference type="Proteomes" id="UP000215509">
    <property type="component" value="Unassembled WGS sequence"/>
</dbReference>
<organism evidence="1 2">
    <name type="scientific">Paenibacillus rigui</name>
    <dbReference type="NCBI Taxonomy" id="554312"/>
    <lineage>
        <taxon>Bacteria</taxon>
        <taxon>Bacillati</taxon>
        <taxon>Bacillota</taxon>
        <taxon>Bacilli</taxon>
        <taxon>Bacillales</taxon>
        <taxon>Paenibacillaceae</taxon>
        <taxon>Paenibacillus</taxon>
    </lineage>
</organism>
<protein>
    <submittedName>
        <fullName evidence="1">Uncharacterized protein</fullName>
    </submittedName>
</protein>
<accession>A0A229UJ49</accession>
<evidence type="ECO:0000313" key="2">
    <source>
        <dbReference type="Proteomes" id="UP000215509"/>
    </source>
</evidence>
<dbReference type="EMBL" id="NMQW01000048">
    <property type="protein sequence ID" value="OXM83381.1"/>
    <property type="molecule type" value="Genomic_DNA"/>
</dbReference>
<keyword evidence="2" id="KW-1185">Reference proteome</keyword>